<accession>A0A8H4TKA3</accession>
<dbReference type="EMBL" id="JABFAI010000033">
    <property type="protein sequence ID" value="KAF4959475.1"/>
    <property type="molecule type" value="Genomic_DNA"/>
</dbReference>
<keyword evidence="3" id="KW-0560">Oxidoreductase</keyword>
<evidence type="ECO:0000256" key="1">
    <source>
        <dbReference type="ARBA" id="ARBA00006484"/>
    </source>
</evidence>
<keyword evidence="2" id="KW-0521">NADP</keyword>
<evidence type="ECO:0008006" key="6">
    <source>
        <dbReference type="Google" id="ProtNLM"/>
    </source>
</evidence>
<dbReference type="InterPro" id="IPR002347">
    <property type="entry name" value="SDR_fam"/>
</dbReference>
<dbReference type="Gene3D" id="3.40.50.720">
    <property type="entry name" value="NAD(P)-binding Rossmann-like Domain"/>
    <property type="match status" value="1"/>
</dbReference>
<dbReference type="AlphaFoldDB" id="A0A8H4TKA3"/>
<dbReference type="PROSITE" id="PS00061">
    <property type="entry name" value="ADH_SHORT"/>
    <property type="match status" value="1"/>
</dbReference>
<evidence type="ECO:0000313" key="4">
    <source>
        <dbReference type="EMBL" id="KAF4959475.1"/>
    </source>
</evidence>
<evidence type="ECO:0000313" key="5">
    <source>
        <dbReference type="Proteomes" id="UP000604273"/>
    </source>
</evidence>
<name>A0A8H4TKA3_9HYPO</name>
<evidence type="ECO:0000256" key="3">
    <source>
        <dbReference type="ARBA" id="ARBA00023002"/>
    </source>
</evidence>
<dbReference type="PRINTS" id="PR00081">
    <property type="entry name" value="GDHRDH"/>
</dbReference>
<gene>
    <name evidence="4" type="ORF">FGADI_1696</name>
</gene>
<dbReference type="SUPFAM" id="SSF51735">
    <property type="entry name" value="NAD(P)-binding Rossmann-fold domains"/>
    <property type="match status" value="1"/>
</dbReference>
<comment type="similarity">
    <text evidence="1">Belongs to the short-chain dehydrogenases/reductases (SDR) family.</text>
</comment>
<protein>
    <recommendedName>
        <fullName evidence="6">3-oxoacyl-[acyl-carrier-protein] reductase</fullName>
    </recommendedName>
</protein>
<dbReference type="InterPro" id="IPR020904">
    <property type="entry name" value="Sc_DH/Rdtase_CS"/>
</dbReference>
<proteinExistence type="inferred from homology"/>
<evidence type="ECO:0000256" key="2">
    <source>
        <dbReference type="ARBA" id="ARBA00022857"/>
    </source>
</evidence>
<dbReference type="OrthoDB" id="47007at2759"/>
<keyword evidence="5" id="KW-1185">Reference proteome</keyword>
<sequence length="319" mass="34194">MSKTQETPNPASRHQMNLISAPQVTFENQNNIKMAGKTSPTRELDLIGKVAVISGASRGIGRAIAFNLASRGCSILGTCVSDKGVEALSTALNGEITEQVYKATSRERPAHQQIKGIIADVFSPDCAKTIADALEKSFNSRVDILVNSAGDPMPGVIGQMATEEIQRSLLGNVQTPVQIVDELVRRKVFQPNSRIIYISSVRSRLPWADQLMYAAGKSAGESLCRTWSQAFGGKDERYAFMAGTTANAVTAGLTETDAVMDSGPEVVKTFQDEFFPLQSIPKFGQPEDVADVVGMLCGNDGRWITGSVISASGGCIKMQ</sequence>
<dbReference type="GO" id="GO:0016614">
    <property type="term" value="F:oxidoreductase activity, acting on CH-OH group of donors"/>
    <property type="evidence" value="ECO:0007669"/>
    <property type="project" value="UniProtKB-ARBA"/>
</dbReference>
<dbReference type="InterPro" id="IPR036291">
    <property type="entry name" value="NAD(P)-bd_dom_sf"/>
</dbReference>
<dbReference type="PANTHER" id="PTHR48107:SF7">
    <property type="entry name" value="RE15974P"/>
    <property type="match status" value="1"/>
</dbReference>
<dbReference type="Pfam" id="PF13561">
    <property type="entry name" value="adh_short_C2"/>
    <property type="match status" value="1"/>
</dbReference>
<organism evidence="4 5">
    <name type="scientific">Fusarium gaditjirri</name>
    <dbReference type="NCBI Taxonomy" id="282569"/>
    <lineage>
        <taxon>Eukaryota</taxon>
        <taxon>Fungi</taxon>
        <taxon>Dikarya</taxon>
        <taxon>Ascomycota</taxon>
        <taxon>Pezizomycotina</taxon>
        <taxon>Sordariomycetes</taxon>
        <taxon>Hypocreomycetidae</taxon>
        <taxon>Hypocreales</taxon>
        <taxon>Nectriaceae</taxon>
        <taxon>Fusarium</taxon>
        <taxon>Fusarium nisikadoi species complex</taxon>
    </lineage>
</organism>
<comment type="caution">
    <text evidence="4">The sequence shown here is derived from an EMBL/GenBank/DDBJ whole genome shotgun (WGS) entry which is preliminary data.</text>
</comment>
<dbReference type="PANTHER" id="PTHR48107">
    <property type="entry name" value="NADPH-DEPENDENT ALDEHYDE REDUCTASE-LIKE PROTEIN, CHLOROPLASTIC-RELATED"/>
    <property type="match status" value="1"/>
</dbReference>
<dbReference type="Proteomes" id="UP000604273">
    <property type="component" value="Unassembled WGS sequence"/>
</dbReference>
<reference evidence="4" key="1">
    <citation type="journal article" date="2020" name="BMC Genomics">
        <title>Correction to: Identification and distribution of gene clusters required for synthesis of sphingolipid metabolism inhibitors in diverse species of the filamentous fungus Fusarium.</title>
        <authorList>
            <person name="Kim H.S."/>
            <person name="Lohmar J.M."/>
            <person name="Busman M."/>
            <person name="Brown D.W."/>
            <person name="Naumann T.A."/>
            <person name="Divon H.H."/>
            <person name="Lysoe E."/>
            <person name="Uhlig S."/>
            <person name="Proctor R.H."/>
        </authorList>
    </citation>
    <scope>NUCLEOTIDE SEQUENCE</scope>
    <source>
        <strain evidence="4">NRRL 45417</strain>
    </source>
</reference>
<dbReference type="CDD" id="cd05233">
    <property type="entry name" value="SDR_c"/>
    <property type="match status" value="1"/>
</dbReference>
<reference evidence="4" key="2">
    <citation type="submission" date="2020-05" db="EMBL/GenBank/DDBJ databases">
        <authorList>
            <person name="Kim H.-S."/>
            <person name="Proctor R.H."/>
            <person name="Brown D.W."/>
        </authorList>
    </citation>
    <scope>NUCLEOTIDE SEQUENCE</scope>
    <source>
        <strain evidence="4">NRRL 45417</strain>
    </source>
</reference>